<evidence type="ECO:0000313" key="1">
    <source>
        <dbReference type="EMBL" id="CAG8684796.1"/>
    </source>
</evidence>
<organism evidence="1 2">
    <name type="scientific">Acaulospora colombiana</name>
    <dbReference type="NCBI Taxonomy" id="27376"/>
    <lineage>
        <taxon>Eukaryota</taxon>
        <taxon>Fungi</taxon>
        <taxon>Fungi incertae sedis</taxon>
        <taxon>Mucoromycota</taxon>
        <taxon>Glomeromycotina</taxon>
        <taxon>Glomeromycetes</taxon>
        <taxon>Diversisporales</taxon>
        <taxon>Acaulosporaceae</taxon>
        <taxon>Acaulospora</taxon>
    </lineage>
</organism>
<comment type="caution">
    <text evidence="1">The sequence shown here is derived from an EMBL/GenBank/DDBJ whole genome shotgun (WGS) entry which is preliminary data.</text>
</comment>
<dbReference type="EMBL" id="CAJVPT010027722">
    <property type="protein sequence ID" value="CAG8684796.1"/>
    <property type="molecule type" value="Genomic_DNA"/>
</dbReference>
<proteinExistence type="predicted"/>
<evidence type="ECO:0000313" key="2">
    <source>
        <dbReference type="Proteomes" id="UP000789525"/>
    </source>
</evidence>
<protein>
    <submittedName>
        <fullName evidence="1">1830_t:CDS:1</fullName>
    </submittedName>
</protein>
<sequence length="120" mass="12685">MEQQQRRDYTASTGYIIGRISEWQESTIDYDQSTSVGVLNVNGVQVGPKRAKVGLGFGSLMPAEPVFISAEEGALTKMRGLTANGLTGLGQKMLRGFWVKIGRSISISSSSGGVGGRSTG</sequence>
<accession>A0ACA9P4U4</accession>
<name>A0ACA9P4U4_9GLOM</name>
<keyword evidence="2" id="KW-1185">Reference proteome</keyword>
<reference evidence="1" key="1">
    <citation type="submission" date="2021-06" db="EMBL/GenBank/DDBJ databases">
        <authorList>
            <person name="Kallberg Y."/>
            <person name="Tangrot J."/>
            <person name="Rosling A."/>
        </authorList>
    </citation>
    <scope>NUCLEOTIDE SEQUENCE</scope>
    <source>
        <strain evidence="1">CL356</strain>
    </source>
</reference>
<feature type="non-terminal residue" evidence="1">
    <location>
        <position position="120"/>
    </location>
</feature>
<dbReference type="Proteomes" id="UP000789525">
    <property type="component" value="Unassembled WGS sequence"/>
</dbReference>
<gene>
    <name evidence="1" type="ORF">ACOLOM_LOCUS9503</name>
</gene>